<dbReference type="InterPro" id="IPR001077">
    <property type="entry name" value="COMT_C"/>
</dbReference>
<dbReference type="Gene3D" id="3.40.50.150">
    <property type="entry name" value="Vaccinia Virus protein VP39"/>
    <property type="match status" value="1"/>
</dbReference>
<keyword evidence="9" id="KW-1185">Reference proteome</keyword>
<proteinExistence type="inferred from homology"/>
<dbReference type="PIRSF" id="PIRSF005739">
    <property type="entry name" value="O-mtase"/>
    <property type="match status" value="1"/>
</dbReference>
<evidence type="ECO:0000256" key="1">
    <source>
        <dbReference type="ARBA" id="ARBA00022603"/>
    </source>
</evidence>
<comment type="similarity">
    <text evidence="4">Belongs to the class I-like SAM-binding methyltransferase superfamily. Cation-independent O-methyltransferase family. COMT subfamily.</text>
</comment>
<dbReference type="InterPro" id="IPR036388">
    <property type="entry name" value="WH-like_DNA-bd_sf"/>
</dbReference>
<dbReference type="InterPro" id="IPR016461">
    <property type="entry name" value="COMT-like"/>
</dbReference>
<gene>
    <name evidence="8" type="ORF">DCAR_0309863</name>
</gene>
<evidence type="ECO:0000256" key="3">
    <source>
        <dbReference type="ARBA" id="ARBA00022691"/>
    </source>
</evidence>
<dbReference type="GO" id="GO:0032259">
    <property type="term" value="P:methylation"/>
    <property type="evidence" value="ECO:0007669"/>
    <property type="project" value="UniProtKB-KW"/>
</dbReference>
<evidence type="ECO:0000256" key="2">
    <source>
        <dbReference type="ARBA" id="ARBA00022679"/>
    </source>
</evidence>
<sequence length="364" mass="40261">MTLTSEMNPKVQAEGEEEGAYMFAMQLVGASFLPMVLMSAIELDLLEAISKAGPGAYVSPSELADQLPSSQQGAPVMLDRILRFLASYSVLECRTRESMDGHIERFYGLAPVCKFFVKGSDGVSMAPYLLMNHDKIFMDTWYHLKDAVLDGGIAFEKAHGMNVFEYNRKDPRFSQVFNQAMSSHSTLTMKKILQTYNGFEGLTTLVDVGGGTGATLSMIISSYPAIKGINFDLPNVVKDAPPYPGVEHVGGDMFVSVPRGDAIFMKYVCHNWSDERCLKLLKNCYQALTKKGKVIIVESISQEVPDSDIATKHVYDVDVAMLTRTPSGKERTENEFAALIKDAGFTGYSKACCGYNIWVMELYK</sequence>
<feature type="active site" description="Proton acceptor" evidence="5">
    <location>
        <position position="270"/>
    </location>
</feature>
<evidence type="ECO:0000259" key="6">
    <source>
        <dbReference type="Pfam" id="PF00891"/>
    </source>
</evidence>
<dbReference type="FunFam" id="3.40.50.150:FF:000061">
    <property type="entry name" value="Caffeic acid O-methyltransferase"/>
    <property type="match status" value="1"/>
</dbReference>
<dbReference type="Gene3D" id="1.10.10.10">
    <property type="entry name" value="Winged helix-like DNA-binding domain superfamily/Winged helix DNA-binding domain"/>
    <property type="match status" value="1"/>
</dbReference>
<dbReference type="PANTHER" id="PTHR11746">
    <property type="entry name" value="O-METHYLTRANSFERASE"/>
    <property type="match status" value="1"/>
</dbReference>
<dbReference type="InterPro" id="IPR029063">
    <property type="entry name" value="SAM-dependent_MTases_sf"/>
</dbReference>
<evidence type="ECO:0000256" key="5">
    <source>
        <dbReference type="PIRSR" id="PIRSR005739-1"/>
    </source>
</evidence>
<dbReference type="CDD" id="cd02440">
    <property type="entry name" value="AdoMet_MTases"/>
    <property type="match status" value="1"/>
</dbReference>
<keyword evidence="2" id="KW-0808">Transferase</keyword>
<reference evidence="8" key="2">
    <citation type="submission" date="2022-03" db="EMBL/GenBank/DDBJ databases">
        <title>Draft title - Genomic analysis of global carrot germplasm unveils the trajectory of domestication and the origin of high carotenoid orange carrot.</title>
        <authorList>
            <person name="Iorizzo M."/>
            <person name="Ellison S."/>
            <person name="Senalik D."/>
            <person name="Macko-Podgorni A."/>
            <person name="Grzebelus D."/>
            <person name="Bostan H."/>
            <person name="Rolling W."/>
            <person name="Curaba J."/>
            <person name="Simon P."/>
        </authorList>
    </citation>
    <scope>NUCLEOTIDE SEQUENCE</scope>
    <source>
        <tissue evidence="8">Leaf</tissue>
    </source>
</reference>
<dbReference type="Pfam" id="PF08100">
    <property type="entry name" value="Dimerisation"/>
    <property type="match status" value="1"/>
</dbReference>
<keyword evidence="3" id="KW-0949">S-adenosyl-L-methionine</keyword>
<dbReference type="GO" id="GO:0009805">
    <property type="term" value="P:coumarin biosynthetic process"/>
    <property type="evidence" value="ECO:0007669"/>
    <property type="project" value="UniProtKB-ARBA"/>
</dbReference>
<dbReference type="GO" id="GO:0008757">
    <property type="term" value="F:S-adenosylmethionine-dependent methyltransferase activity"/>
    <property type="evidence" value="ECO:0007669"/>
    <property type="project" value="UniProtKB-ARBA"/>
</dbReference>
<evidence type="ECO:0000256" key="4">
    <source>
        <dbReference type="ARBA" id="ARBA00034481"/>
    </source>
</evidence>
<evidence type="ECO:0000313" key="8">
    <source>
        <dbReference type="EMBL" id="WOG90619.1"/>
    </source>
</evidence>
<dbReference type="InterPro" id="IPR012967">
    <property type="entry name" value="COMT_dimerisation"/>
</dbReference>
<dbReference type="Pfam" id="PF00891">
    <property type="entry name" value="Methyltransf_2"/>
    <property type="match status" value="1"/>
</dbReference>
<evidence type="ECO:0000259" key="7">
    <source>
        <dbReference type="Pfam" id="PF08100"/>
    </source>
</evidence>
<name>A0AAF0WJ45_DAUCS</name>
<dbReference type="SUPFAM" id="SSF46785">
    <property type="entry name" value="Winged helix' DNA-binding domain"/>
    <property type="match status" value="1"/>
</dbReference>
<dbReference type="AlphaFoldDB" id="A0AAF0WJ45"/>
<feature type="domain" description="O-methyltransferase dimerisation" evidence="7">
    <location>
        <begin position="25"/>
        <end position="118"/>
    </location>
</feature>
<organism evidence="8 9">
    <name type="scientific">Daucus carota subsp. sativus</name>
    <name type="common">Carrot</name>
    <dbReference type="NCBI Taxonomy" id="79200"/>
    <lineage>
        <taxon>Eukaryota</taxon>
        <taxon>Viridiplantae</taxon>
        <taxon>Streptophyta</taxon>
        <taxon>Embryophyta</taxon>
        <taxon>Tracheophyta</taxon>
        <taxon>Spermatophyta</taxon>
        <taxon>Magnoliopsida</taxon>
        <taxon>eudicotyledons</taxon>
        <taxon>Gunneridae</taxon>
        <taxon>Pentapetalae</taxon>
        <taxon>asterids</taxon>
        <taxon>campanulids</taxon>
        <taxon>Apiales</taxon>
        <taxon>Apiaceae</taxon>
        <taxon>Apioideae</taxon>
        <taxon>Scandiceae</taxon>
        <taxon>Daucinae</taxon>
        <taxon>Daucus</taxon>
        <taxon>Daucus sect. Daucus</taxon>
    </lineage>
</organism>
<dbReference type="SUPFAM" id="SSF53335">
    <property type="entry name" value="S-adenosyl-L-methionine-dependent methyltransferases"/>
    <property type="match status" value="1"/>
</dbReference>
<keyword evidence="1" id="KW-0489">Methyltransferase</keyword>
<dbReference type="Proteomes" id="UP000077755">
    <property type="component" value="Chromosome 3"/>
</dbReference>
<reference evidence="8" key="1">
    <citation type="journal article" date="2016" name="Nat. Genet.">
        <title>A high-quality carrot genome assembly provides new insights into carotenoid accumulation and asterid genome evolution.</title>
        <authorList>
            <person name="Iorizzo M."/>
            <person name="Ellison S."/>
            <person name="Senalik D."/>
            <person name="Zeng P."/>
            <person name="Satapoomin P."/>
            <person name="Huang J."/>
            <person name="Bowman M."/>
            <person name="Iovene M."/>
            <person name="Sanseverino W."/>
            <person name="Cavagnaro P."/>
            <person name="Yildiz M."/>
            <person name="Macko-Podgorni A."/>
            <person name="Moranska E."/>
            <person name="Grzebelus E."/>
            <person name="Grzebelus D."/>
            <person name="Ashrafi H."/>
            <person name="Zheng Z."/>
            <person name="Cheng S."/>
            <person name="Spooner D."/>
            <person name="Van Deynze A."/>
            <person name="Simon P."/>
        </authorList>
    </citation>
    <scope>NUCLEOTIDE SEQUENCE</scope>
    <source>
        <tissue evidence="8">Leaf</tissue>
    </source>
</reference>
<protein>
    <submittedName>
        <fullName evidence="8">Uncharacterized protein</fullName>
    </submittedName>
</protein>
<evidence type="ECO:0000313" key="9">
    <source>
        <dbReference type="Proteomes" id="UP000077755"/>
    </source>
</evidence>
<dbReference type="EMBL" id="CP093345">
    <property type="protein sequence ID" value="WOG90619.1"/>
    <property type="molecule type" value="Genomic_DNA"/>
</dbReference>
<dbReference type="GO" id="GO:0008171">
    <property type="term" value="F:O-methyltransferase activity"/>
    <property type="evidence" value="ECO:0007669"/>
    <property type="project" value="InterPro"/>
</dbReference>
<dbReference type="GO" id="GO:0046983">
    <property type="term" value="F:protein dimerization activity"/>
    <property type="evidence" value="ECO:0007669"/>
    <property type="project" value="InterPro"/>
</dbReference>
<accession>A0AAF0WJ45</accession>
<dbReference type="FunFam" id="1.10.10.10:FF:000357">
    <property type="entry name" value="Caffeic acid 3-O-methyltransferase"/>
    <property type="match status" value="1"/>
</dbReference>
<feature type="domain" description="O-methyltransferase C-terminal" evidence="6">
    <location>
        <begin position="141"/>
        <end position="345"/>
    </location>
</feature>
<dbReference type="InterPro" id="IPR036390">
    <property type="entry name" value="WH_DNA-bd_sf"/>
</dbReference>